<dbReference type="EMBL" id="JAYKYQ010000020">
    <property type="protein sequence ID" value="MEB3514641.1"/>
    <property type="molecule type" value="Genomic_DNA"/>
</dbReference>
<comment type="caution">
    <text evidence="1">The sequence shown here is derived from an EMBL/GenBank/DDBJ whole genome shotgun (WGS) entry which is preliminary data.</text>
</comment>
<dbReference type="Proteomes" id="UP001348098">
    <property type="component" value="Unassembled WGS sequence"/>
</dbReference>
<dbReference type="RefSeq" id="WP_195080671.1">
    <property type="nucleotide sequence ID" value="NZ_JAYESH010000014.1"/>
</dbReference>
<protein>
    <submittedName>
        <fullName evidence="1">DUF6188 family protein</fullName>
    </submittedName>
</protein>
<evidence type="ECO:0000313" key="2">
    <source>
        <dbReference type="Proteomes" id="UP001348098"/>
    </source>
</evidence>
<dbReference type="Pfam" id="PF19686">
    <property type="entry name" value="DUF6188"/>
    <property type="match status" value="1"/>
</dbReference>
<proteinExistence type="predicted"/>
<accession>A0ABU6B4L6</accession>
<organism evidence="1 2">
    <name type="scientific">Nocardia implantans</name>
    <dbReference type="NCBI Taxonomy" id="3108168"/>
    <lineage>
        <taxon>Bacteria</taxon>
        <taxon>Bacillati</taxon>
        <taxon>Actinomycetota</taxon>
        <taxon>Actinomycetes</taxon>
        <taxon>Mycobacteriales</taxon>
        <taxon>Nocardiaceae</taxon>
        <taxon>Nocardia</taxon>
    </lineage>
</organism>
<reference evidence="1 2" key="1">
    <citation type="submission" date="2023-12" db="EMBL/GenBank/DDBJ databases">
        <title>novel species in genus Nocarida.</title>
        <authorList>
            <person name="Li Z."/>
        </authorList>
    </citation>
    <scope>NUCLEOTIDE SEQUENCE [LARGE SCALE GENOMIC DNA]</scope>
    <source>
        <strain evidence="1 2">CDC186</strain>
    </source>
</reference>
<sequence>MEISLVGQRVSEVLIGYALTIRFGPNSEFELQIEGDIEFTTADGKTSSASSEDYGSIATDLNALIGGAVTSSSAEDGSGLIVVFESGARIHVPVDEEYEAWGVVGPGGYRVICMPGGELAIWSAREAH</sequence>
<gene>
    <name evidence="1" type="ORF">U3653_31855</name>
</gene>
<keyword evidence="2" id="KW-1185">Reference proteome</keyword>
<dbReference type="InterPro" id="IPR046179">
    <property type="entry name" value="DUF6188"/>
</dbReference>
<name>A0ABU6B4L6_9NOCA</name>
<evidence type="ECO:0000313" key="1">
    <source>
        <dbReference type="EMBL" id="MEB3514641.1"/>
    </source>
</evidence>